<feature type="compositionally biased region" description="Low complexity" evidence="1">
    <location>
        <begin position="233"/>
        <end position="261"/>
    </location>
</feature>
<evidence type="ECO:0000256" key="1">
    <source>
        <dbReference type="SAM" id="MobiDB-lite"/>
    </source>
</evidence>
<feature type="compositionally biased region" description="Polar residues" evidence="1">
    <location>
        <begin position="198"/>
        <end position="232"/>
    </location>
</feature>
<evidence type="ECO:0000313" key="4">
    <source>
        <dbReference type="EMBL" id="KLO10746.1"/>
    </source>
</evidence>
<reference evidence="4 5" key="1">
    <citation type="submission" date="2015-04" db="EMBL/GenBank/DDBJ databases">
        <title>Complete genome sequence of Schizopora paradoxa KUC8140, a cosmopolitan wood degrader in East Asia.</title>
        <authorList>
            <consortium name="DOE Joint Genome Institute"/>
            <person name="Min B."/>
            <person name="Park H."/>
            <person name="Jang Y."/>
            <person name="Kim J.-J."/>
            <person name="Kim K.H."/>
            <person name="Pangilinan J."/>
            <person name="Lipzen A."/>
            <person name="Riley R."/>
            <person name="Grigoriev I.V."/>
            <person name="Spatafora J.W."/>
            <person name="Choi I.-G."/>
        </authorList>
    </citation>
    <scope>NUCLEOTIDE SEQUENCE [LARGE SCALE GENOMIC DNA]</scope>
    <source>
        <strain evidence="4 5">KUC8140</strain>
    </source>
</reference>
<evidence type="ECO:0000256" key="3">
    <source>
        <dbReference type="SAM" id="SignalP"/>
    </source>
</evidence>
<feature type="region of interest" description="Disordered" evidence="1">
    <location>
        <begin position="357"/>
        <end position="379"/>
    </location>
</feature>
<evidence type="ECO:0000313" key="5">
    <source>
        <dbReference type="Proteomes" id="UP000053477"/>
    </source>
</evidence>
<keyword evidence="2" id="KW-0472">Membrane</keyword>
<feature type="compositionally biased region" description="Polar residues" evidence="1">
    <location>
        <begin position="357"/>
        <end position="370"/>
    </location>
</feature>
<proteinExistence type="predicted"/>
<dbReference type="InParanoid" id="A0A0H2S142"/>
<evidence type="ECO:0008006" key="6">
    <source>
        <dbReference type="Google" id="ProtNLM"/>
    </source>
</evidence>
<keyword evidence="5" id="KW-1185">Reference proteome</keyword>
<feature type="transmembrane region" description="Helical" evidence="2">
    <location>
        <begin position="297"/>
        <end position="317"/>
    </location>
</feature>
<dbReference type="OrthoDB" id="2576311at2759"/>
<dbReference type="EMBL" id="KQ086018">
    <property type="protein sequence ID" value="KLO10746.1"/>
    <property type="molecule type" value="Genomic_DNA"/>
</dbReference>
<feature type="signal peptide" evidence="3">
    <location>
        <begin position="1"/>
        <end position="31"/>
    </location>
</feature>
<sequence length="512" mass="53880">MNGQSKVLSAFGLWTSSSTVILAWLATSARAQGTTVSCLPGNEFLNNALGQTPCMLFAILSSGCNSSAVSISPLPQGEQGKQLVYLNPPNNGIGPSSLCTCNSVTYSIMSACSICQSQTYMTWDNWSGPCSSKALGQFSTELPPGASVPAWAFASLPSTGTFDVAIAREVQGPDSSGSPVRQTSTTTLAPSPTFPKVVTSSSQKPTSNPVSQTSSKSSPTTIHSTTTGESPNSVLSSTTSSSEISSSTTSPTSSSATDSGSLMMQHSHTKPLSSTTASPTSAVEVSRVRNVKNDMEGGIIGGLALCIVICIAGFVYWKRKRDRTTPRETSSTAISDSFDADSELPTYAEANSSYSTHTSQSFLPSVSANPTRARVDSSRASATTLLRRFLSFSSRWPMKAPRSRRSEAETCSWISAEGGLTTGDSRRSNGRTNRSTNTNRSVQGSLSAAVSSRRAHRSIPTESPVDDQKIEEGRSEDSPDDATVVEPNSEFAVVGSEVGAWTVASLEFESQF</sequence>
<gene>
    <name evidence="4" type="ORF">SCHPADRAFT_942608</name>
</gene>
<accession>A0A0H2S142</accession>
<feature type="region of interest" description="Disordered" evidence="1">
    <location>
        <begin position="170"/>
        <end position="283"/>
    </location>
</feature>
<feature type="compositionally biased region" description="Low complexity" evidence="1">
    <location>
        <begin position="430"/>
        <end position="452"/>
    </location>
</feature>
<keyword evidence="3" id="KW-0732">Signal</keyword>
<keyword evidence="2" id="KW-0812">Transmembrane</keyword>
<dbReference type="Proteomes" id="UP000053477">
    <property type="component" value="Unassembled WGS sequence"/>
</dbReference>
<feature type="compositionally biased region" description="Basic and acidic residues" evidence="1">
    <location>
        <begin position="466"/>
        <end position="477"/>
    </location>
</feature>
<feature type="region of interest" description="Disordered" evidence="1">
    <location>
        <begin position="416"/>
        <end position="485"/>
    </location>
</feature>
<protein>
    <recommendedName>
        <fullName evidence="6">Mid2 domain-containing protein</fullName>
    </recommendedName>
</protein>
<feature type="compositionally biased region" description="Low complexity" evidence="1">
    <location>
        <begin position="270"/>
        <end position="282"/>
    </location>
</feature>
<dbReference type="AlphaFoldDB" id="A0A0H2S142"/>
<organism evidence="4 5">
    <name type="scientific">Schizopora paradoxa</name>
    <dbReference type="NCBI Taxonomy" id="27342"/>
    <lineage>
        <taxon>Eukaryota</taxon>
        <taxon>Fungi</taxon>
        <taxon>Dikarya</taxon>
        <taxon>Basidiomycota</taxon>
        <taxon>Agaricomycotina</taxon>
        <taxon>Agaricomycetes</taxon>
        <taxon>Hymenochaetales</taxon>
        <taxon>Schizoporaceae</taxon>
        <taxon>Schizopora</taxon>
    </lineage>
</organism>
<name>A0A0H2S142_9AGAM</name>
<feature type="compositionally biased region" description="Polar residues" evidence="1">
    <location>
        <begin position="173"/>
        <end position="190"/>
    </location>
</feature>
<keyword evidence="2" id="KW-1133">Transmembrane helix</keyword>
<evidence type="ECO:0000256" key="2">
    <source>
        <dbReference type="SAM" id="Phobius"/>
    </source>
</evidence>
<feature type="chain" id="PRO_5005201956" description="Mid2 domain-containing protein" evidence="3">
    <location>
        <begin position="32"/>
        <end position="512"/>
    </location>
</feature>